<evidence type="ECO:0000256" key="4">
    <source>
        <dbReference type="PIRSR" id="PIRSR617453-50"/>
    </source>
</evidence>
<dbReference type="AlphaFoldDB" id="A0A1B1ALE6"/>
<dbReference type="InterPro" id="IPR033753">
    <property type="entry name" value="GCV_H/Fam206"/>
</dbReference>
<dbReference type="InterPro" id="IPR002930">
    <property type="entry name" value="GCV_H"/>
</dbReference>
<dbReference type="OrthoDB" id="9796712at2"/>
<dbReference type="FunCoup" id="A0A1B1ALE6">
    <property type="interactions" value="552"/>
</dbReference>
<dbReference type="PROSITE" id="PS00189">
    <property type="entry name" value="LIPOYL"/>
    <property type="match status" value="1"/>
</dbReference>
<evidence type="ECO:0000313" key="6">
    <source>
        <dbReference type="EMBL" id="ANP47365.1"/>
    </source>
</evidence>
<dbReference type="InParanoid" id="A0A1B1ALE6"/>
<dbReference type="GO" id="GO:0005829">
    <property type="term" value="C:cytosol"/>
    <property type="evidence" value="ECO:0007669"/>
    <property type="project" value="TreeGrafter"/>
</dbReference>
<dbReference type="InterPro" id="IPR003016">
    <property type="entry name" value="2-oxoA_DH_lipoyl-BS"/>
</dbReference>
<comment type="subunit">
    <text evidence="3">The glycine cleavage system is composed of four proteins: P, T, L and H.</text>
</comment>
<evidence type="ECO:0000313" key="7">
    <source>
        <dbReference type="Proteomes" id="UP000092498"/>
    </source>
</evidence>
<dbReference type="Gene3D" id="2.40.50.100">
    <property type="match status" value="1"/>
</dbReference>
<dbReference type="InterPro" id="IPR011053">
    <property type="entry name" value="Single_hybrid_motif"/>
</dbReference>
<accession>A0A1B1ALE6</accession>
<dbReference type="EMBL" id="CP013244">
    <property type="protein sequence ID" value="ANP47365.1"/>
    <property type="molecule type" value="Genomic_DNA"/>
</dbReference>
<dbReference type="HAMAP" id="MF_00272">
    <property type="entry name" value="GcvH"/>
    <property type="match status" value="1"/>
</dbReference>
<dbReference type="InterPro" id="IPR000089">
    <property type="entry name" value="Biotin_lipoyl"/>
</dbReference>
<proteinExistence type="inferred from homology"/>
<dbReference type="Proteomes" id="UP000092498">
    <property type="component" value="Chromosome"/>
</dbReference>
<comment type="function">
    <text evidence="3">The glycine cleavage system catalyzes the degradation of glycine. The H protein shuttles the methylamine group of glycine from the P protein to the T protein.</text>
</comment>
<feature type="modified residue" description="N6-lipoyllysine" evidence="3 4">
    <location>
        <position position="59"/>
    </location>
</feature>
<dbReference type="GO" id="GO:0019464">
    <property type="term" value="P:glycine decarboxylation via glycine cleavage system"/>
    <property type="evidence" value="ECO:0007669"/>
    <property type="project" value="UniProtKB-UniRule"/>
</dbReference>
<gene>
    <name evidence="3" type="primary">gcvH</name>
    <name evidence="6" type="ORF">ATE48_16325</name>
</gene>
<dbReference type="GO" id="GO:0009249">
    <property type="term" value="P:protein lipoylation"/>
    <property type="evidence" value="ECO:0007669"/>
    <property type="project" value="TreeGrafter"/>
</dbReference>
<dbReference type="CDD" id="cd06848">
    <property type="entry name" value="GCS_H"/>
    <property type="match status" value="1"/>
</dbReference>
<dbReference type="PANTHER" id="PTHR11715">
    <property type="entry name" value="GLYCINE CLEAVAGE SYSTEM H PROTEIN"/>
    <property type="match status" value="1"/>
</dbReference>
<evidence type="ECO:0000256" key="2">
    <source>
        <dbReference type="ARBA" id="ARBA00022823"/>
    </source>
</evidence>
<evidence type="ECO:0000256" key="3">
    <source>
        <dbReference type="HAMAP-Rule" id="MF_00272"/>
    </source>
</evidence>
<organism evidence="6 7">
    <name type="scientific">Candidatus Viadribacter manganicus</name>
    <dbReference type="NCBI Taxonomy" id="1759059"/>
    <lineage>
        <taxon>Bacteria</taxon>
        <taxon>Pseudomonadati</taxon>
        <taxon>Pseudomonadota</taxon>
        <taxon>Alphaproteobacteria</taxon>
        <taxon>Hyphomonadales</taxon>
        <taxon>Hyphomonadaceae</taxon>
        <taxon>Candidatus Viadribacter</taxon>
    </lineage>
</organism>
<comment type="similarity">
    <text evidence="1 3">Belongs to the GcvH family.</text>
</comment>
<dbReference type="STRING" id="1759059.ATE48_16325"/>
<protein>
    <recommendedName>
        <fullName evidence="3">Glycine cleavage system H protein</fullName>
    </recommendedName>
</protein>
<dbReference type="RefSeq" id="WP_066773358.1">
    <property type="nucleotide sequence ID" value="NZ_CP013244.1"/>
</dbReference>
<evidence type="ECO:0000256" key="1">
    <source>
        <dbReference type="ARBA" id="ARBA00009249"/>
    </source>
</evidence>
<keyword evidence="7" id="KW-1185">Reference proteome</keyword>
<dbReference type="NCBIfam" id="TIGR00527">
    <property type="entry name" value="gcvH"/>
    <property type="match status" value="1"/>
</dbReference>
<dbReference type="PANTHER" id="PTHR11715:SF3">
    <property type="entry name" value="GLYCINE CLEAVAGE SYSTEM H PROTEIN-RELATED"/>
    <property type="match status" value="1"/>
</dbReference>
<keyword evidence="2 3" id="KW-0450">Lipoyl</keyword>
<evidence type="ECO:0000259" key="5">
    <source>
        <dbReference type="PROSITE" id="PS50968"/>
    </source>
</evidence>
<dbReference type="SUPFAM" id="SSF51230">
    <property type="entry name" value="Single hybrid motif"/>
    <property type="match status" value="1"/>
</dbReference>
<dbReference type="NCBIfam" id="NF002270">
    <property type="entry name" value="PRK01202.1"/>
    <property type="match status" value="1"/>
</dbReference>
<dbReference type="InterPro" id="IPR017453">
    <property type="entry name" value="GCV_H_sub"/>
</dbReference>
<comment type="cofactor">
    <cofactor evidence="3">
        <name>(R)-lipoate</name>
        <dbReference type="ChEBI" id="CHEBI:83088"/>
    </cofactor>
    <text evidence="3">Binds 1 lipoyl cofactor covalently.</text>
</comment>
<reference evidence="6 7" key="1">
    <citation type="submission" date="2015-11" db="EMBL/GenBank/DDBJ databases">
        <title>Whole-Genome Sequence of Candidatus Oderbacter manganicum from the National Park Lower Oder Valley, Germany.</title>
        <authorList>
            <person name="Braun B."/>
            <person name="Liere K."/>
            <person name="Szewzyk U."/>
        </authorList>
    </citation>
    <scope>NUCLEOTIDE SEQUENCE [LARGE SCALE GENOMIC DNA]</scope>
    <source>
        <strain evidence="6 7">OTSz_A_272</strain>
    </source>
</reference>
<dbReference type="PROSITE" id="PS50968">
    <property type="entry name" value="BIOTINYL_LIPOYL"/>
    <property type="match status" value="1"/>
</dbReference>
<sequence>MTTRFTKDHEWVRLDGDIATVGISSYAAEQLGDVVYAELPAVGKNVKQGDDLAVVESAKTASDVYAPVSGEVLEGNSAIAGENWQIINDEPQTGGWFVKIKVTDKSELDALMDEAAYADYVKGL</sequence>
<dbReference type="KEGG" id="cbot:ATE48_16325"/>
<name>A0A1B1ALE6_9PROT</name>
<dbReference type="GO" id="GO:0005960">
    <property type="term" value="C:glycine cleavage complex"/>
    <property type="evidence" value="ECO:0007669"/>
    <property type="project" value="InterPro"/>
</dbReference>
<feature type="domain" description="Lipoyl-binding" evidence="5">
    <location>
        <begin position="18"/>
        <end position="101"/>
    </location>
</feature>
<dbReference type="Pfam" id="PF01597">
    <property type="entry name" value="GCV_H"/>
    <property type="match status" value="1"/>
</dbReference>